<reference evidence="2 3" key="1">
    <citation type="submission" date="2017-05" db="EMBL/GenBank/DDBJ databases">
        <title>The Genome Sequence of Tsuchiyaea wingfieldii DSM 27421.</title>
        <authorList>
            <person name="Cuomo C."/>
            <person name="Passer A."/>
            <person name="Billmyre B."/>
            <person name="Heitman J."/>
        </authorList>
    </citation>
    <scope>NUCLEOTIDE SEQUENCE [LARGE SCALE GENOMIC DNA]</scope>
    <source>
        <strain evidence="2 3">DSM 27421</strain>
    </source>
</reference>
<gene>
    <name evidence="2" type="ORF">B9479_006257</name>
</gene>
<dbReference type="AlphaFoldDB" id="A0A5D3AQT7"/>
<feature type="compositionally biased region" description="Polar residues" evidence="1">
    <location>
        <begin position="118"/>
        <end position="132"/>
    </location>
</feature>
<evidence type="ECO:0000313" key="3">
    <source>
        <dbReference type="Proteomes" id="UP000322245"/>
    </source>
</evidence>
<protein>
    <submittedName>
        <fullName evidence="2">Uncharacterized protein</fullName>
    </submittedName>
</protein>
<proteinExistence type="predicted"/>
<name>A0A5D3AQT7_9TREE</name>
<keyword evidence="3" id="KW-1185">Reference proteome</keyword>
<feature type="compositionally biased region" description="Polar residues" evidence="1">
    <location>
        <begin position="29"/>
        <end position="42"/>
    </location>
</feature>
<accession>A0A5D3AQT7</accession>
<evidence type="ECO:0000256" key="1">
    <source>
        <dbReference type="SAM" id="MobiDB-lite"/>
    </source>
</evidence>
<organism evidence="2 3">
    <name type="scientific">Cryptococcus floricola</name>
    <dbReference type="NCBI Taxonomy" id="2591691"/>
    <lineage>
        <taxon>Eukaryota</taxon>
        <taxon>Fungi</taxon>
        <taxon>Dikarya</taxon>
        <taxon>Basidiomycota</taxon>
        <taxon>Agaricomycotina</taxon>
        <taxon>Tremellomycetes</taxon>
        <taxon>Tremellales</taxon>
        <taxon>Cryptococcaceae</taxon>
        <taxon>Cryptococcus</taxon>
    </lineage>
</organism>
<sequence length="235" mass="25939">MVDGDSISSFHPYAKRTIPINNAELHHTPSSFSFGSPQSNHHSSLDDRLDNRLFDPPRKATSRPTEDLVFNMDKRLQCSDDLTRRVKDLETELSKMSQALTNQAPKLDKAATPAASDTKPSSSPAVNRQSSSPLVDGIQWAKGCLQGLQGMKQNSTFLSGAIVSLHLAKGLSESAPDKCRESLFHICGQIEFNASLLSRRMEDSDAVWEAGVLKQVVKVLKKALTRQRKLLRQNA</sequence>
<feature type="region of interest" description="Disordered" evidence="1">
    <location>
        <begin position="97"/>
        <end position="132"/>
    </location>
</feature>
<feature type="region of interest" description="Disordered" evidence="1">
    <location>
        <begin position="29"/>
        <end position="67"/>
    </location>
</feature>
<comment type="caution">
    <text evidence="2">The sequence shown here is derived from an EMBL/GenBank/DDBJ whole genome shotgun (WGS) entry which is preliminary data.</text>
</comment>
<dbReference type="EMBL" id="NIDF01000101">
    <property type="protein sequence ID" value="TYJ53134.1"/>
    <property type="molecule type" value="Genomic_DNA"/>
</dbReference>
<evidence type="ECO:0000313" key="2">
    <source>
        <dbReference type="EMBL" id="TYJ53134.1"/>
    </source>
</evidence>
<feature type="compositionally biased region" description="Basic and acidic residues" evidence="1">
    <location>
        <begin position="43"/>
        <end position="58"/>
    </location>
</feature>
<dbReference type="Proteomes" id="UP000322245">
    <property type="component" value="Unassembled WGS sequence"/>
</dbReference>